<proteinExistence type="predicted"/>
<name>A0AAW0D4J6_9AGAR</name>
<evidence type="ECO:0000313" key="4">
    <source>
        <dbReference type="Proteomes" id="UP001383192"/>
    </source>
</evidence>
<feature type="domain" description="DUF6589" evidence="2">
    <location>
        <begin position="576"/>
        <end position="1064"/>
    </location>
</feature>
<evidence type="ECO:0000313" key="3">
    <source>
        <dbReference type="EMBL" id="KAK7046097.1"/>
    </source>
</evidence>
<feature type="region of interest" description="Disordered" evidence="1">
    <location>
        <begin position="1133"/>
        <end position="1152"/>
    </location>
</feature>
<reference evidence="3 4" key="1">
    <citation type="submission" date="2024-01" db="EMBL/GenBank/DDBJ databases">
        <title>A draft genome for a cacao thread blight-causing isolate of Paramarasmius palmivorus.</title>
        <authorList>
            <person name="Baruah I.K."/>
            <person name="Bukari Y."/>
            <person name="Amoako-Attah I."/>
            <person name="Meinhardt L.W."/>
            <person name="Bailey B.A."/>
            <person name="Cohen S.P."/>
        </authorList>
    </citation>
    <scope>NUCLEOTIDE SEQUENCE [LARGE SCALE GENOMIC DNA]</scope>
    <source>
        <strain evidence="3 4">GH-12</strain>
    </source>
</reference>
<accession>A0AAW0D4J6</accession>
<feature type="compositionally biased region" description="Polar residues" evidence="1">
    <location>
        <begin position="11"/>
        <end position="37"/>
    </location>
</feature>
<dbReference type="Pfam" id="PF20231">
    <property type="entry name" value="DUF6589"/>
    <property type="match status" value="1"/>
</dbReference>
<feature type="region of interest" description="Disordered" evidence="1">
    <location>
        <begin position="1"/>
        <end position="71"/>
    </location>
</feature>
<keyword evidence="4" id="KW-1185">Reference proteome</keyword>
<protein>
    <recommendedName>
        <fullName evidence="2">DUF6589 domain-containing protein</fullName>
    </recommendedName>
</protein>
<dbReference type="Proteomes" id="UP001383192">
    <property type="component" value="Unassembled WGS sequence"/>
</dbReference>
<dbReference type="AlphaFoldDB" id="A0AAW0D4J6"/>
<comment type="caution">
    <text evidence="3">The sequence shown here is derived from an EMBL/GenBank/DDBJ whole genome shotgun (WGS) entry which is preliminary data.</text>
</comment>
<dbReference type="InterPro" id="IPR046496">
    <property type="entry name" value="DUF6589"/>
</dbReference>
<evidence type="ECO:0000259" key="2">
    <source>
        <dbReference type="Pfam" id="PF20231"/>
    </source>
</evidence>
<evidence type="ECO:0000256" key="1">
    <source>
        <dbReference type="SAM" id="MobiDB-lite"/>
    </source>
</evidence>
<feature type="compositionally biased region" description="Acidic residues" evidence="1">
    <location>
        <begin position="1137"/>
        <end position="1147"/>
    </location>
</feature>
<gene>
    <name evidence="3" type="ORF">VNI00_007098</name>
</gene>
<organism evidence="3 4">
    <name type="scientific">Paramarasmius palmivorus</name>
    <dbReference type="NCBI Taxonomy" id="297713"/>
    <lineage>
        <taxon>Eukaryota</taxon>
        <taxon>Fungi</taxon>
        <taxon>Dikarya</taxon>
        <taxon>Basidiomycota</taxon>
        <taxon>Agaricomycotina</taxon>
        <taxon>Agaricomycetes</taxon>
        <taxon>Agaricomycetidae</taxon>
        <taxon>Agaricales</taxon>
        <taxon>Marasmiineae</taxon>
        <taxon>Marasmiaceae</taxon>
        <taxon>Paramarasmius</taxon>
    </lineage>
</organism>
<dbReference type="EMBL" id="JAYKXP010000022">
    <property type="protein sequence ID" value="KAK7046097.1"/>
    <property type="molecule type" value="Genomic_DNA"/>
</dbReference>
<sequence>MSEADKDETPAITNSSSSTQPTRNTETQSSIPATPTQNKRHNATSEVAATPLAPRRPDPVLGTPTQGFEVRGHPSEFQRVHYAYNSPQNPYPHPIYLPTPYPYTFSPHTGWPGPTTPFYAPALQSPPAHPQNTTTGTQHASQHDKISKLEREFAEGLFRGIKSDTVDIPSRNSEVKPFEWPNWCNSVDDRLLVAINCLRRAGFITIANFLATLLADETYAKYQSVSISIANFVRGVGIDTREHPVSLLELLYYHRKARLLGQTVVDEYDVDFTVPPYVRPSSDGSSQNSTTQHKIMDWALQKVIKHVDREANTLTELSYLVRSPKEKIRWEILTDFSLKTSQTLMVNHAPALFTLLATVAMSKNAKERYMLEAKRRMEASTSTSSDPIQDGDPLEEAEDLTTFQNNDSAPVFEVFDTPPEKMTRNPLLGVVVTILILLQFRYRWALIFPTVIGIYLFTCNANRDLFSILCRAGICISYSAVLTTLGSLAEDSVQKLQEYGRLVEITEPMFQLLFDNVNKMHRAWQQTLAHADKLKSGTAATLIRLVDVPVGALTQENLEAHKRNLEAAPPSQPKVLTMEMLENDVGDEWAHIESVGRGTILRVWLKHIPSLRKFRQDVEKPFADRNGYARHPLRLRKSEIHTMRTTDIDEATTKGTKSVLFNLITQLGVVPRWLLGWLLFICGDQLTVDRVRKIPIYMSKVDGFEQHRWVLPVIQLWHMKWNWQKVIFKRLWIPNSPFGLCHDTRNSLHRDKFNHEKCDFYQAHHILEDRFEALILHALSIMCEEKYNVPFSAPVPLLTALERHFSSGGKLANLSIEDLSHLADQVYRRFVCGLAHDEACYPALRKHFPDVYPDCDVEIESEANIDTPESPTIEVASLAATSIEDPPSELPSHIGDEATETEGGGQVPLAGLDGDACLANDITFLRVTFWYLEMCAAIAEGDIGRVLVIMKLLRYSFWGAGSTNYGNELLELACSFLIEFPQNLIEAIMNNWLVNTSGKAGHWFELDLLQEHFNFWIKRLFNSKSHDFDSKHLSEAVSLNIGGIGRLREVVPQMFNIKRNWSSHTDPEKIDDINRLCRHFREHEILHHCPSRKHQPPVVEDEFAAGHNLLEAGQLQKFLVRTRRVKTGVQVATQGDGVDEGSNDEDQGSQQQCEQPYYPIAIEEGTLDLTDVIVPN</sequence>
<feature type="region of interest" description="Disordered" evidence="1">
    <location>
        <begin position="884"/>
        <end position="905"/>
    </location>
</feature>